<comment type="caution">
    <text evidence="8">The sequence shown here is derived from an EMBL/GenBank/DDBJ whole genome shotgun (WGS) entry which is preliminary data.</text>
</comment>
<reference evidence="8 9" key="1">
    <citation type="submission" date="2018-05" db="EMBL/GenBank/DDBJ databases">
        <title>Genomic Encyclopedia of Type Strains, Phase IV (KMG-IV): sequencing the most valuable type-strain genomes for metagenomic binning, comparative biology and taxonomic classification.</title>
        <authorList>
            <person name="Goeker M."/>
        </authorList>
    </citation>
    <scope>NUCLEOTIDE SEQUENCE [LARGE SCALE GENOMIC DNA]</scope>
    <source>
        <strain evidence="8 9">DSM 24995</strain>
    </source>
</reference>
<dbReference type="Proteomes" id="UP000248057">
    <property type="component" value="Unassembled WGS sequence"/>
</dbReference>
<keyword evidence="5" id="KW-0010">Activator</keyword>
<dbReference type="PANTHER" id="PTHR46565">
    <property type="entry name" value="COLD SHOCK DOMAIN PROTEIN 2"/>
    <property type="match status" value="1"/>
</dbReference>
<dbReference type="InterPro" id="IPR012156">
    <property type="entry name" value="Cold_shock_CspA"/>
</dbReference>
<keyword evidence="4" id="KW-0238">DNA-binding</keyword>
<dbReference type="SMART" id="SM00357">
    <property type="entry name" value="CSP"/>
    <property type="match status" value="1"/>
</dbReference>
<dbReference type="PRINTS" id="PR00050">
    <property type="entry name" value="COLDSHOCK"/>
</dbReference>
<dbReference type="PROSITE" id="PS51857">
    <property type="entry name" value="CSD_2"/>
    <property type="match status" value="1"/>
</dbReference>
<evidence type="ECO:0000256" key="3">
    <source>
        <dbReference type="ARBA" id="ARBA00023015"/>
    </source>
</evidence>
<dbReference type="CDD" id="cd04458">
    <property type="entry name" value="CSP_CDS"/>
    <property type="match status" value="1"/>
</dbReference>
<proteinExistence type="predicted"/>
<evidence type="ECO:0000256" key="4">
    <source>
        <dbReference type="ARBA" id="ARBA00023125"/>
    </source>
</evidence>
<evidence type="ECO:0000313" key="8">
    <source>
        <dbReference type="EMBL" id="PXX52033.1"/>
    </source>
</evidence>
<dbReference type="AlphaFoldDB" id="A0A2V3YG39"/>
<dbReference type="InterPro" id="IPR011129">
    <property type="entry name" value="CSD"/>
</dbReference>
<dbReference type="PANTHER" id="PTHR46565:SF20">
    <property type="entry name" value="COLD SHOCK DOMAIN-CONTAINING PROTEIN 4"/>
    <property type="match status" value="1"/>
</dbReference>
<keyword evidence="3" id="KW-0805">Transcription regulation</keyword>
<dbReference type="RefSeq" id="WP_110323846.1">
    <property type="nucleotide sequence ID" value="NZ_QJKD01000008.1"/>
</dbReference>
<evidence type="ECO:0000313" key="9">
    <source>
        <dbReference type="Proteomes" id="UP000248057"/>
    </source>
</evidence>
<dbReference type="EMBL" id="QJKD01000008">
    <property type="protein sequence ID" value="PXX52033.1"/>
    <property type="molecule type" value="Genomic_DNA"/>
</dbReference>
<dbReference type="InterPro" id="IPR012340">
    <property type="entry name" value="NA-bd_OB-fold"/>
</dbReference>
<keyword evidence="6" id="KW-0804">Transcription</keyword>
<evidence type="ECO:0000259" key="7">
    <source>
        <dbReference type="PROSITE" id="PS51857"/>
    </source>
</evidence>
<evidence type="ECO:0000256" key="2">
    <source>
        <dbReference type="ARBA" id="ARBA00022490"/>
    </source>
</evidence>
<protein>
    <submittedName>
        <fullName evidence="8">CspA family cold shock protein</fullName>
    </submittedName>
</protein>
<dbReference type="GeneID" id="86062522"/>
<name>A0A2V3YG39_9FIRM</name>
<gene>
    <name evidence="8" type="ORF">DFR60_108118</name>
</gene>
<dbReference type="Pfam" id="PF00313">
    <property type="entry name" value="CSD"/>
    <property type="match status" value="1"/>
</dbReference>
<keyword evidence="9" id="KW-1185">Reference proteome</keyword>
<dbReference type="GO" id="GO:0003677">
    <property type="term" value="F:DNA binding"/>
    <property type="evidence" value="ECO:0007669"/>
    <property type="project" value="UniProtKB-KW"/>
</dbReference>
<keyword evidence="2" id="KW-0963">Cytoplasm</keyword>
<dbReference type="SUPFAM" id="SSF50249">
    <property type="entry name" value="Nucleic acid-binding proteins"/>
    <property type="match status" value="1"/>
</dbReference>
<evidence type="ECO:0000256" key="5">
    <source>
        <dbReference type="ARBA" id="ARBA00023159"/>
    </source>
</evidence>
<dbReference type="Gene3D" id="2.40.50.140">
    <property type="entry name" value="Nucleic acid-binding proteins"/>
    <property type="match status" value="1"/>
</dbReference>
<sequence length="71" mass="8190">MPEILSGTTKWFDAKRGFGFITDQDGIDYYVHFSEIQMDGFRKLRSGQEVSFEAGEDEEHRCVAKNVVLKE</sequence>
<dbReference type="GO" id="GO:0005737">
    <property type="term" value="C:cytoplasm"/>
    <property type="evidence" value="ECO:0007669"/>
    <property type="project" value="UniProtKB-SubCell"/>
</dbReference>
<organism evidence="8 9">
    <name type="scientific">Hungatella effluvii</name>
    <dbReference type="NCBI Taxonomy" id="1096246"/>
    <lineage>
        <taxon>Bacteria</taxon>
        <taxon>Bacillati</taxon>
        <taxon>Bacillota</taxon>
        <taxon>Clostridia</taxon>
        <taxon>Lachnospirales</taxon>
        <taxon>Lachnospiraceae</taxon>
        <taxon>Hungatella</taxon>
    </lineage>
</organism>
<accession>A0A2V3YG39</accession>
<comment type="subcellular location">
    <subcellularLocation>
        <location evidence="1">Cytoplasm</location>
    </subcellularLocation>
</comment>
<dbReference type="InterPro" id="IPR002059">
    <property type="entry name" value="CSP_DNA-bd"/>
</dbReference>
<feature type="domain" description="CSD" evidence="7">
    <location>
        <begin position="4"/>
        <end position="69"/>
    </location>
</feature>
<evidence type="ECO:0000256" key="6">
    <source>
        <dbReference type="ARBA" id="ARBA00023163"/>
    </source>
</evidence>
<dbReference type="PIRSF" id="PIRSF002599">
    <property type="entry name" value="Cold_shock_A"/>
    <property type="match status" value="1"/>
</dbReference>
<evidence type="ECO:0000256" key="1">
    <source>
        <dbReference type="ARBA" id="ARBA00004496"/>
    </source>
</evidence>